<dbReference type="GO" id="GO:0016020">
    <property type="term" value="C:membrane"/>
    <property type="evidence" value="ECO:0007669"/>
    <property type="project" value="GOC"/>
</dbReference>
<comment type="caution">
    <text evidence="1">The sequence shown here is derived from an EMBL/GenBank/DDBJ whole genome shotgun (WGS) entry which is preliminary data.</text>
</comment>
<evidence type="ECO:0000313" key="2">
    <source>
        <dbReference type="Proteomes" id="UP000190683"/>
    </source>
</evidence>
<dbReference type="Proteomes" id="UP000190683">
    <property type="component" value="Unassembled WGS sequence"/>
</dbReference>
<dbReference type="STRING" id="573983.B0681_01845"/>
<dbReference type="AlphaFoldDB" id="A0A1T0CWC3"/>
<gene>
    <name evidence="1" type="ORF">B0681_01845</name>
</gene>
<dbReference type="InterPro" id="IPR029044">
    <property type="entry name" value="Nucleotide-diphossugar_trans"/>
</dbReference>
<dbReference type="PANTHER" id="PTHR32385:SF15">
    <property type="entry name" value="INOSITOL PHOSPHOCERAMIDE MANNOSYLTRANSFERASE 1"/>
    <property type="match status" value="1"/>
</dbReference>
<reference evidence="1 2" key="1">
    <citation type="submission" date="2017-02" db="EMBL/GenBank/DDBJ databases">
        <title>Draft genome sequence of Moraxella porci CCUG 54912T type strain.</title>
        <authorList>
            <person name="Salva-Serra F."/>
            <person name="Engstrom-Jakobsson H."/>
            <person name="Thorell K."/>
            <person name="Jaen-Luchoro D."/>
            <person name="Gonzales-Siles L."/>
            <person name="Karlsson R."/>
            <person name="Yazdan S."/>
            <person name="Boulund F."/>
            <person name="Johnning A."/>
            <person name="Engstrand L."/>
            <person name="Kristiansson E."/>
            <person name="Moore E."/>
        </authorList>
    </citation>
    <scope>NUCLEOTIDE SEQUENCE [LARGE SCALE GENOMIC DNA]</scope>
    <source>
        <strain evidence="1 2">CCUG 54912</strain>
    </source>
</reference>
<dbReference type="PANTHER" id="PTHR32385">
    <property type="entry name" value="MANNOSYL PHOSPHORYLINOSITOL CERAMIDE SYNTHASE"/>
    <property type="match status" value="1"/>
</dbReference>
<name>A0A1T0CWC3_9GAMM</name>
<proteinExistence type="predicted"/>
<dbReference type="RefSeq" id="WP_078317031.1">
    <property type="nucleotide sequence ID" value="NZ_MUYV01000001.1"/>
</dbReference>
<sequence>MNQFIFSDSQEMISLKKLYRYPYRIFYYAFTPRRIRKQKELRANLAQQSQVAQDWQRLISAYFNNQLDSFQLKPKQNLGTNKIIWQYWGQGLDDLPAMVKLCFNSVDKNKGDYQIIRLTDETLSQYLELPDFIARKRLNPEFKHVFFSDLLRLALLSAYGGIWVDATILLTSPINKTISEQDFFVFERVNTVKNKEFWTRFNPSYFSWEENHRVNMLTSFIIAKKESKLLNHCLQLMLNFWHTQNHIPHYFFFQIMYDVLTKEFMQNQQLSIDDTLPHQLISIINDPFDADKYRQITENTNIHKMTYIDNVQPGSYYEYLLNIYK</sequence>
<dbReference type="Gene3D" id="3.90.550.20">
    <property type="match status" value="1"/>
</dbReference>
<keyword evidence="2" id="KW-1185">Reference proteome</keyword>
<evidence type="ECO:0000313" key="1">
    <source>
        <dbReference type="EMBL" id="OOS26637.1"/>
    </source>
</evidence>
<dbReference type="GO" id="GO:0051999">
    <property type="term" value="P:mannosyl-inositol phosphorylceramide biosynthetic process"/>
    <property type="evidence" value="ECO:0007669"/>
    <property type="project" value="TreeGrafter"/>
</dbReference>
<dbReference type="EMBL" id="MUYV01000001">
    <property type="protein sequence ID" value="OOS26637.1"/>
    <property type="molecule type" value="Genomic_DNA"/>
</dbReference>
<dbReference type="Pfam" id="PF05704">
    <property type="entry name" value="Caps_synth"/>
    <property type="match status" value="1"/>
</dbReference>
<protein>
    <submittedName>
        <fullName evidence="1">Capsular biosynthesis protein</fullName>
    </submittedName>
</protein>
<dbReference type="SUPFAM" id="SSF53448">
    <property type="entry name" value="Nucleotide-diphospho-sugar transferases"/>
    <property type="match status" value="1"/>
</dbReference>
<dbReference type="InterPro" id="IPR051706">
    <property type="entry name" value="Glycosyltransferase_domain"/>
</dbReference>
<dbReference type="InterPro" id="IPR008441">
    <property type="entry name" value="AfumC-like_glycosyl_Trfase"/>
</dbReference>
<organism evidence="1 2">
    <name type="scientific">Moraxella porci DSM 25326</name>
    <dbReference type="NCBI Taxonomy" id="573983"/>
    <lineage>
        <taxon>Bacteria</taxon>
        <taxon>Pseudomonadati</taxon>
        <taxon>Pseudomonadota</taxon>
        <taxon>Gammaproteobacteria</taxon>
        <taxon>Moraxellales</taxon>
        <taxon>Moraxellaceae</taxon>
        <taxon>Moraxella</taxon>
    </lineage>
</organism>
<dbReference type="GO" id="GO:0000030">
    <property type="term" value="F:mannosyltransferase activity"/>
    <property type="evidence" value="ECO:0007669"/>
    <property type="project" value="TreeGrafter"/>
</dbReference>
<accession>A0A1T0CWC3</accession>